<evidence type="ECO:0000256" key="7">
    <source>
        <dbReference type="ARBA" id="ARBA00049158"/>
    </source>
</evidence>
<dbReference type="NCBIfam" id="TIGR01856">
    <property type="entry name" value="hisJ_fam"/>
    <property type="match status" value="1"/>
</dbReference>
<keyword evidence="5 8" id="KW-0378">Hydrolase</keyword>
<evidence type="ECO:0000256" key="4">
    <source>
        <dbReference type="ARBA" id="ARBA00022605"/>
    </source>
</evidence>
<dbReference type="GO" id="GO:0005737">
    <property type="term" value="C:cytoplasm"/>
    <property type="evidence" value="ECO:0007669"/>
    <property type="project" value="TreeGrafter"/>
</dbReference>
<comment type="catalytic activity">
    <reaction evidence="7 8">
        <text>L-histidinol phosphate + H2O = L-histidinol + phosphate</text>
        <dbReference type="Rhea" id="RHEA:14465"/>
        <dbReference type="ChEBI" id="CHEBI:15377"/>
        <dbReference type="ChEBI" id="CHEBI:43474"/>
        <dbReference type="ChEBI" id="CHEBI:57699"/>
        <dbReference type="ChEBI" id="CHEBI:57980"/>
        <dbReference type="EC" id="3.1.3.15"/>
    </reaction>
</comment>
<dbReference type="CDD" id="cd12110">
    <property type="entry name" value="PHP_HisPPase_Hisj_like"/>
    <property type="match status" value="1"/>
</dbReference>
<dbReference type="Gene3D" id="3.20.20.140">
    <property type="entry name" value="Metal-dependent hydrolases"/>
    <property type="match status" value="1"/>
</dbReference>
<sequence>MLLSIRLISRKGCGGCRDTCTGASLPPRRGVLTDYHNHTPLCHHAEGNPIEYARHAESIGLAEIGLSDHNPMREHLDEWRMSIEQLPRYFDLVEEARQGVGIPVRLALECDYLEGREAWTDETAKLGNWDYLIGSVHYIQEDLAVDDPKYMNHFKTPAEIEQMWKLYWRLYEKMIRTKQYDFHAHPDLAKRFGALPAGDLRPYYEPVIQALVDTKGILEVSTASLRKGLSECYPARAMLEMAFSAKVPIVINSDAHKPTDVGADFAHALEFVRSVGYRETIRFNQRQRTVVPLPETWPL</sequence>
<dbReference type="Pfam" id="PF02811">
    <property type="entry name" value="PHP"/>
    <property type="match status" value="1"/>
</dbReference>
<accession>A0A4R7SSH5</accession>
<dbReference type="EC" id="3.1.3.15" evidence="3 8"/>
<proteinExistence type="inferred from homology"/>
<dbReference type="InterPro" id="IPR004013">
    <property type="entry name" value="PHP_dom"/>
</dbReference>
<keyword evidence="6 8" id="KW-0368">Histidine biosynthesis</keyword>
<comment type="pathway">
    <text evidence="1 8">Amino-acid biosynthesis; L-histidine biosynthesis; L-histidine from 5-phospho-alpha-D-ribose 1-diphosphate: step 8/9.</text>
</comment>
<dbReference type="GO" id="GO:0000105">
    <property type="term" value="P:L-histidine biosynthetic process"/>
    <property type="evidence" value="ECO:0007669"/>
    <property type="project" value="UniProtKB-UniRule"/>
</dbReference>
<dbReference type="OrthoDB" id="9775255at2"/>
<reference evidence="10 11" key="1">
    <citation type="submission" date="2019-03" db="EMBL/GenBank/DDBJ databases">
        <title>Genomic Encyclopedia of Archaeal and Bacterial Type Strains, Phase II (KMG-II): from individual species to whole genera.</title>
        <authorList>
            <person name="Goeker M."/>
        </authorList>
    </citation>
    <scope>NUCLEOTIDE SEQUENCE [LARGE SCALE GENOMIC DNA]</scope>
    <source>
        <strain evidence="10 11">ATCC 25309</strain>
    </source>
</reference>
<dbReference type="AlphaFoldDB" id="A0A4R7SSH5"/>
<evidence type="ECO:0000313" key="11">
    <source>
        <dbReference type="Proteomes" id="UP000295662"/>
    </source>
</evidence>
<dbReference type="UniPathway" id="UPA00031">
    <property type="reaction ID" value="UER00013"/>
</dbReference>
<evidence type="ECO:0000313" key="10">
    <source>
        <dbReference type="EMBL" id="TDU81167.1"/>
    </source>
</evidence>
<dbReference type="PANTHER" id="PTHR21039:SF0">
    <property type="entry name" value="HISTIDINOL-PHOSPHATASE"/>
    <property type="match status" value="1"/>
</dbReference>
<dbReference type="SUPFAM" id="SSF89550">
    <property type="entry name" value="PHP domain-like"/>
    <property type="match status" value="1"/>
</dbReference>
<evidence type="ECO:0000256" key="1">
    <source>
        <dbReference type="ARBA" id="ARBA00004970"/>
    </source>
</evidence>
<evidence type="ECO:0000256" key="3">
    <source>
        <dbReference type="ARBA" id="ARBA00013085"/>
    </source>
</evidence>
<comment type="caution">
    <text evidence="10">The sequence shown here is derived from an EMBL/GenBank/DDBJ whole genome shotgun (WGS) entry which is preliminary data.</text>
</comment>
<comment type="similarity">
    <text evidence="2 8">Belongs to the PHP hydrolase family. HisK subfamily.</text>
</comment>
<keyword evidence="4 8" id="KW-0028">Amino-acid biosynthesis</keyword>
<evidence type="ECO:0000256" key="8">
    <source>
        <dbReference type="RuleBase" id="RU366003"/>
    </source>
</evidence>
<protein>
    <recommendedName>
        <fullName evidence="3 8">Histidinol-phosphatase</fullName>
        <shortName evidence="8">HolPase</shortName>
        <ecNumber evidence="3 8">3.1.3.15</ecNumber>
    </recommendedName>
</protein>
<dbReference type="InterPro" id="IPR010140">
    <property type="entry name" value="Histidinol_P_phosphatase_HisJ"/>
</dbReference>
<dbReference type="EMBL" id="SOCA01000001">
    <property type="protein sequence ID" value="TDU81167.1"/>
    <property type="molecule type" value="Genomic_DNA"/>
</dbReference>
<name>A0A4R7SSH5_9BACT</name>
<evidence type="ECO:0000259" key="9">
    <source>
        <dbReference type="Pfam" id="PF02811"/>
    </source>
</evidence>
<evidence type="ECO:0000256" key="2">
    <source>
        <dbReference type="ARBA" id="ARBA00009152"/>
    </source>
</evidence>
<dbReference type="GO" id="GO:0004401">
    <property type="term" value="F:histidinol-phosphatase activity"/>
    <property type="evidence" value="ECO:0007669"/>
    <property type="project" value="UniProtKB-UniRule"/>
</dbReference>
<evidence type="ECO:0000256" key="5">
    <source>
        <dbReference type="ARBA" id="ARBA00022801"/>
    </source>
</evidence>
<dbReference type="NCBIfam" id="NF005596">
    <property type="entry name" value="PRK07328.1"/>
    <property type="match status" value="1"/>
</dbReference>
<gene>
    <name evidence="10" type="ORF">EI77_00469</name>
</gene>
<organism evidence="10 11">
    <name type="scientific">Prosthecobacter fusiformis</name>
    <dbReference type="NCBI Taxonomy" id="48464"/>
    <lineage>
        <taxon>Bacteria</taxon>
        <taxon>Pseudomonadati</taxon>
        <taxon>Verrucomicrobiota</taxon>
        <taxon>Verrucomicrobiia</taxon>
        <taxon>Verrucomicrobiales</taxon>
        <taxon>Verrucomicrobiaceae</taxon>
        <taxon>Prosthecobacter</taxon>
    </lineage>
</organism>
<dbReference type="Proteomes" id="UP000295662">
    <property type="component" value="Unassembled WGS sequence"/>
</dbReference>
<feature type="domain" description="PHP" evidence="9">
    <location>
        <begin position="34"/>
        <end position="222"/>
    </location>
</feature>
<dbReference type="PANTHER" id="PTHR21039">
    <property type="entry name" value="HISTIDINOL PHOSPHATASE-RELATED"/>
    <property type="match status" value="1"/>
</dbReference>
<keyword evidence="11" id="KW-1185">Reference proteome</keyword>
<evidence type="ECO:0000256" key="6">
    <source>
        <dbReference type="ARBA" id="ARBA00023102"/>
    </source>
</evidence>
<dbReference type="InterPro" id="IPR016195">
    <property type="entry name" value="Pol/histidinol_Pase-like"/>
</dbReference>